<evidence type="ECO:0000259" key="14">
    <source>
        <dbReference type="PROSITE" id="PS51910"/>
    </source>
</evidence>
<dbReference type="CDD" id="cd02878">
    <property type="entry name" value="GH18_zymocin_alpha"/>
    <property type="match status" value="1"/>
</dbReference>
<feature type="domain" description="GH18" evidence="14">
    <location>
        <begin position="502"/>
        <end position="874"/>
    </location>
</feature>
<dbReference type="SUPFAM" id="SSF57016">
    <property type="entry name" value="Plant lectins/antimicrobial peptides"/>
    <property type="match status" value="1"/>
</dbReference>
<keyword evidence="9 11" id="KW-0326">Glycosidase</keyword>
<sequence length="1471" mass="159698">MVILSFAAALRAGVIGLLLVADRAIASPGFKSSVTPSYERANFCPERCSVSGPDSGNWSVYPDFHKIGKCKETMFYDFSMHDIVDDRDEKHKIYACSSFGPDFSHIPASTRQVAPGKSVDVGFEMGWWEEGFGLATSGLRSLVKQIRHYVDKGHGATESPFIIYGQSGAATIGLYIGKGLLNQGLSQSALKLFQDNVDNLTVSTPTLAMQLCEENYDSTHIFGLMATSNGTFTSIQNAIKSWSQGTCLSFTGSTKLSGSVTFTTPLLSANRTSTTAHSSTSPIVATSGASKLHTRAECRTVQVDYGNGCPELAVKCGVPAADFTKYNPGSGFCSNLKPKQHVCCSQGTLPDFSPKQNADGSCYAYEVKADDNCDDLAAEYSITRKDIEDFNKKTWGWNSCAPLYAKTVMCLSKGTPPFPAEIPNAQCGPQKPGSKPPTDGTDIAELNPCPLNSCCNIWGQCGITKDFCIDTNTGPPGTAKKGTFGCISNCGMDIVKGSGSGAVKIAYYEGYNMKRDCLFQDASQIDTSQHTHIHFGFGTLTPSFEVETGDMLSSYNFQEFKKIVGAKKILSFGGWDFSTMPETYQIFRNGVKPANRLNMAQKIATFIRDNDLDGVDIDWEYPGAPDLPENDPGSAEDGPNYLAFLVVLKNLLPGKSISIAAPASYWYLKQFPIAQISKIVDYIVYMTYDLHGQWDAYSGDSQEGCSTGNCLRSQVNLTETRQSLAMITKAGVPGNKVVVGVTSYGRAFKMAEAGCYGPNCFYTGDRLNSNAKPGKCTATAGYIANAEIAEILNSPKRAVTQHFLDPSSNSDILVYDDTEYVSYMSDSTKKIRAALYAAWGLGGTSDWASDLQTYNDVPRPSENWNAFKKRALAGEDPKVDDSRNGNWTNFDCMHKMVVHPSEYTPSNQWKTLNADAAWADIVRIWTDTDQYKTAFDFMQSVTETLGMGKDQNCGKLTDDSCGVLDCPNSANGVTSGPAAQLIWNCLVKIHMLYKDYHDSLFEATILASTALDDLENKFAPIPPEEDNTWLLLFIDLLTLGTLGTAGPFFNTVLKRLPYFLESSVLDNVKDTTMTLIGQSTTIAKDLIPDKDSPWTPESQDAFSNYMGQVVERWANVSTISLGKMFDGQPDSIKILEDTISNGRLLETGLFEQKPPAGDETTDKNELRANIKKCFFGYAIPSLWHVSKSYAFIIDAGHACGGKELTDYLTDDTMSSTGGCIDGQQYYLVYPDGNAVECKTVCYDKGPCQKVCSDNKFSMPPGLDSLSDGNFGGITKEDLIKGSVRTWKQNGKTNGGGSADPTNKGTIDNLLDVDVTTPGFMRIPVCSPERAFKSWDTADKGSSDNYPCDIPPGKDTCGDSTFENQTSGGSPLVDDCMVIIQNIQGDASTDYTTQVVGKNQREIASFGTCALGVEATKVNGNVNFVVGGQDVIDLINESVKRFASDGKVGARGNMDCNGNVHSQAVLWGIYHT</sequence>
<keyword evidence="7" id="KW-0843">Virulence</keyword>
<dbReference type="PROSITE" id="PS51782">
    <property type="entry name" value="LYSM"/>
    <property type="match status" value="2"/>
</dbReference>
<evidence type="ECO:0000256" key="11">
    <source>
        <dbReference type="RuleBase" id="RU000489"/>
    </source>
</evidence>
<keyword evidence="10" id="KW-0624">Polysaccharide degradation</keyword>
<dbReference type="PANTHER" id="PTHR47700">
    <property type="entry name" value="V CHITINASE, PUTATIVE (AFU_ORTHOLOGUE AFUA_6G13720)-RELATED"/>
    <property type="match status" value="1"/>
</dbReference>
<dbReference type="SUPFAM" id="SSF51445">
    <property type="entry name" value="(Trans)glycosidases"/>
    <property type="match status" value="1"/>
</dbReference>
<dbReference type="Gene3D" id="3.10.50.10">
    <property type="match status" value="1"/>
</dbReference>
<evidence type="ECO:0000256" key="5">
    <source>
        <dbReference type="ARBA" id="ARBA00022801"/>
    </source>
</evidence>
<dbReference type="InterPro" id="IPR001579">
    <property type="entry name" value="Glyco_hydro_18_chit_AS"/>
</dbReference>
<reference evidence="15 16" key="1">
    <citation type="journal article" date="2023" name="IMA Fungus">
        <title>Comparative genomic study of the Penicillium genus elucidates a diverse pangenome and 15 lateral gene transfer events.</title>
        <authorList>
            <person name="Petersen C."/>
            <person name="Sorensen T."/>
            <person name="Nielsen M.R."/>
            <person name="Sondergaard T.E."/>
            <person name="Sorensen J.L."/>
            <person name="Fitzpatrick D.A."/>
            <person name="Frisvad J.C."/>
            <person name="Nielsen K.L."/>
        </authorList>
    </citation>
    <scope>NUCLEOTIDE SEQUENCE [LARGE SCALE GENOMIC DNA]</scope>
    <source>
        <strain evidence="15 16">IBT 35679</strain>
    </source>
</reference>
<dbReference type="PROSITE" id="PS01095">
    <property type="entry name" value="GH18_1"/>
    <property type="match status" value="1"/>
</dbReference>
<keyword evidence="12" id="KW-0732">Signal</keyword>
<keyword evidence="8" id="KW-0119">Carbohydrate metabolism</keyword>
<dbReference type="PANTHER" id="PTHR47700:SF1">
    <property type="entry name" value="CHITINASE"/>
    <property type="match status" value="1"/>
</dbReference>
<name>A0AAD6CX05_9EURO</name>
<dbReference type="SMART" id="SM00636">
    <property type="entry name" value="Glyco_18"/>
    <property type="match status" value="1"/>
</dbReference>
<dbReference type="Proteomes" id="UP001220324">
    <property type="component" value="Unassembled WGS sequence"/>
</dbReference>
<dbReference type="Gene3D" id="3.20.20.80">
    <property type="entry name" value="Glycosidases"/>
    <property type="match status" value="1"/>
</dbReference>
<keyword evidence="4" id="KW-0147">Chitin-binding</keyword>
<dbReference type="InterPro" id="IPR029070">
    <property type="entry name" value="Chitinase_insertion_sf"/>
</dbReference>
<dbReference type="InterPro" id="IPR018392">
    <property type="entry name" value="LysM"/>
</dbReference>
<accession>A0AAD6CX05</accession>
<evidence type="ECO:0000256" key="9">
    <source>
        <dbReference type="ARBA" id="ARBA00023295"/>
    </source>
</evidence>
<dbReference type="InterPro" id="IPR011583">
    <property type="entry name" value="Chitinase_II/V-like_cat"/>
</dbReference>
<dbReference type="Gene3D" id="3.10.350.10">
    <property type="entry name" value="LysM domain"/>
    <property type="match status" value="2"/>
</dbReference>
<keyword evidence="16" id="KW-1185">Reference proteome</keyword>
<evidence type="ECO:0000256" key="12">
    <source>
        <dbReference type="SAM" id="SignalP"/>
    </source>
</evidence>
<evidence type="ECO:0000256" key="1">
    <source>
        <dbReference type="ARBA" id="ARBA00000822"/>
    </source>
</evidence>
<dbReference type="EMBL" id="JAQIZZ010000005">
    <property type="protein sequence ID" value="KAJ5541564.1"/>
    <property type="molecule type" value="Genomic_DNA"/>
</dbReference>
<dbReference type="GO" id="GO:0008843">
    <property type="term" value="F:endochitinase activity"/>
    <property type="evidence" value="ECO:0007669"/>
    <property type="project" value="UniProtKB-EC"/>
</dbReference>
<organism evidence="15 16">
    <name type="scientific">Penicillium frequentans</name>
    <dbReference type="NCBI Taxonomy" id="3151616"/>
    <lineage>
        <taxon>Eukaryota</taxon>
        <taxon>Fungi</taxon>
        <taxon>Dikarya</taxon>
        <taxon>Ascomycota</taxon>
        <taxon>Pezizomycotina</taxon>
        <taxon>Eurotiomycetes</taxon>
        <taxon>Eurotiomycetidae</taxon>
        <taxon>Eurotiales</taxon>
        <taxon>Aspergillaceae</taxon>
        <taxon>Penicillium</taxon>
    </lineage>
</organism>
<evidence type="ECO:0000313" key="16">
    <source>
        <dbReference type="Proteomes" id="UP001220324"/>
    </source>
</evidence>
<dbReference type="EC" id="3.2.1.14" evidence="3"/>
<dbReference type="GO" id="GO:0006032">
    <property type="term" value="P:chitin catabolic process"/>
    <property type="evidence" value="ECO:0007669"/>
    <property type="project" value="UniProtKB-KW"/>
</dbReference>
<dbReference type="Pfam" id="PF14856">
    <property type="entry name" value="Hce2"/>
    <property type="match status" value="1"/>
</dbReference>
<feature type="chain" id="PRO_5042077575" description="chitinase" evidence="12">
    <location>
        <begin position="27"/>
        <end position="1471"/>
    </location>
</feature>
<dbReference type="SUPFAM" id="SSF54556">
    <property type="entry name" value="Chitinase insertion domain"/>
    <property type="match status" value="1"/>
</dbReference>
<evidence type="ECO:0000313" key="15">
    <source>
        <dbReference type="EMBL" id="KAJ5541564.1"/>
    </source>
</evidence>
<evidence type="ECO:0000256" key="6">
    <source>
        <dbReference type="ARBA" id="ARBA00023024"/>
    </source>
</evidence>
<keyword evidence="5 11" id="KW-0378">Hydrolase</keyword>
<dbReference type="InterPro" id="IPR029226">
    <property type="entry name" value="Ecp2-like"/>
</dbReference>
<dbReference type="Pfam" id="PF00704">
    <property type="entry name" value="Glyco_hydro_18"/>
    <property type="match status" value="1"/>
</dbReference>
<dbReference type="InterPro" id="IPR001223">
    <property type="entry name" value="Glyco_hydro18_cat"/>
</dbReference>
<evidence type="ECO:0000259" key="13">
    <source>
        <dbReference type="PROSITE" id="PS51782"/>
    </source>
</evidence>
<dbReference type="GO" id="GO:0008061">
    <property type="term" value="F:chitin binding"/>
    <property type="evidence" value="ECO:0007669"/>
    <property type="project" value="UniProtKB-KW"/>
</dbReference>
<evidence type="ECO:0000256" key="4">
    <source>
        <dbReference type="ARBA" id="ARBA00022669"/>
    </source>
</evidence>
<evidence type="ECO:0000256" key="8">
    <source>
        <dbReference type="ARBA" id="ARBA00023277"/>
    </source>
</evidence>
<comment type="catalytic activity">
    <reaction evidence="1">
        <text>Random endo-hydrolysis of N-acetyl-beta-D-glucosaminide (1-&gt;4)-beta-linkages in chitin and chitodextrins.</text>
        <dbReference type="EC" id="3.2.1.14"/>
    </reaction>
</comment>
<keyword evidence="6" id="KW-0146">Chitin degradation</keyword>
<dbReference type="PROSITE" id="PS51910">
    <property type="entry name" value="GH18_2"/>
    <property type="match status" value="1"/>
</dbReference>
<evidence type="ECO:0000256" key="3">
    <source>
        <dbReference type="ARBA" id="ARBA00012729"/>
    </source>
</evidence>
<evidence type="ECO:0000256" key="2">
    <source>
        <dbReference type="ARBA" id="ARBA00008682"/>
    </source>
</evidence>
<feature type="domain" description="LysM" evidence="13">
    <location>
        <begin position="363"/>
        <end position="411"/>
    </location>
</feature>
<feature type="signal peptide" evidence="12">
    <location>
        <begin position="1"/>
        <end position="26"/>
    </location>
</feature>
<evidence type="ECO:0000256" key="10">
    <source>
        <dbReference type="ARBA" id="ARBA00023326"/>
    </source>
</evidence>
<proteinExistence type="inferred from homology"/>
<dbReference type="InterPro" id="IPR053214">
    <property type="entry name" value="LysM12-like"/>
</dbReference>
<feature type="domain" description="LysM" evidence="13">
    <location>
        <begin position="299"/>
        <end position="344"/>
    </location>
</feature>
<evidence type="ECO:0000256" key="7">
    <source>
        <dbReference type="ARBA" id="ARBA00023026"/>
    </source>
</evidence>
<dbReference type="InterPro" id="IPR036861">
    <property type="entry name" value="Endochitinase-like_sf"/>
</dbReference>
<comment type="caution">
    <text evidence="15">The sequence shown here is derived from an EMBL/GenBank/DDBJ whole genome shotgun (WGS) entry which is preliminary data.</text>
</comment>
<dbReference type="InterPro" id="IPR036779">
    <property type="entry name" value="LysM_dom_sf"/>
</dbReference>
<gene>
    <name evidence="15" type="ORF">N7494_006640</name>
</gene>
<protein>
    <recommendedName>
        <fullName evidence="3">chitinase</fullName>
        <ecNumber evidence="3">3.2.1.14</ecNumber>
    </recommendedName>
</protein>
<dbReference type="InterPro" id="IPR017853">
    <property type="entry name" value="GH"/>
</dbReference>
<comment type="similarity">
    <text evidence="2">Belongs to the glycosyl hydrolase 18 family. Chitinase class V subfamily.</text>
</comment>
<dbReference type="GO" id="GO:0000272">
    <property type="term" value="P:polysaccharide catabolic process"/>
    <property type="evidence" value="ECO:0007669"/>
    <property type="project" value="UniProtKB-KW"/>
</dbReference>